<dbReference type="GO" id="GO:0000428">
    <property type="term" value="C:DNA-directed RNA polymerase complex"/>
    <property type="evidence" value="ECO:0007669"/>
    <property type="project" value="UniProtKB-KW"/>
</dbReference>
<keyword evidence="2" id="KW-1185">Reference proteome</keyword>
<gene>
    <name evidence="1" type="ORF">CPT_Moabite_095</name>
</gene>
<organism evidence="1 2">
    <name type="scientific">Serratia phage Moabite</name>
    <dbReference type="NCBI Taxonomy" id="2587814"/>
    <lineage>
        <taxon>Viruses</taxon>
        <taxon>Duplodnaviria</taxon>
        <taxon>Heunggongvirae</taxon>
        <taxon>Uroviricota</taxon>
        <taxon>Caudoviricetes</taxon>
        <taxon>Chimalliviridae</taxon>
        <taxon>Moabitevirus</taxon>
        <taxon>Moabitevirus moabite</taxon>
    </lineage>
</organism>
<evidence type="ECO:0000313" key="1">
    <source>
        <dbReference type="EMBL" id="QDB71125.1"/>
    </source>
</evidence>
<reference evidence="2" key="1">
    <citation type="submission" date="2019-05" db="EMBL/GenBank/DDBJ databases">
        <title>Complete Genome Sequence of Serratia marcescens Myophage Moabite.</title>
        <authorList>
            <person name="Price L."/>
            <person name="Rohren M."/>
            <person name="Newkirk H."/>
            <person name="Liu M."/>
            <person name="Ramsey J."/>
        </authorList>
    </citation>
    <scope>NUCLEOTIDE SEQUENCE [LARGE SCALE GENOMIC DNA]</scope>
</reference>
<sequence length="462" mass="53231">MLKRDYFLKALRAGAYQYKEWMVECFAMVALPNRPEVENLITAKELMIQDPYGKIVYDNEPDRYAFERYPYQLFKDDDRVVFFDRDTQAWEPLQEVRLNYPFFRFKDEITLNKGDLVNVDRELTTWYGNVVVNQTILCHSFGATIPFMAGQIKIGAIESKIAELLTSTPEQGEERDATKIYTDDLEKKYYQAAYSVTGWCQLAAPAATPYTILTDKNIIKRRNELLEQYKDQLHDATVVAKIMGELKDMDKAFQDQDPEKGFLKNGKDFDITRMKSYVMHGIERDFNDPNKITVIDRSLAEQWDIKRLPQMANSLIDGSFNRGFLTALGGEAAKFLSRFFLNTNVSEDDCGSVLGKLHVIDRDSAEGFYWAYALVNGKMVQITPDNVSEFYGKPTVMRSPQFCNTVDGNFCVKCLGERYVDSKQAMSSLATEVGNVLMNIFMQSMHGKAVKTEKWNWQRDLF</sequence>
<proteinExistence type="predicted"/>
<protein>
    <submittedName>
        <fullName evidence="1">DNA-directed RNA polymerase subunit alpha</fullName>
    </submittedName>
</protein>
<accession>A0A4Y5TP20</accession>
<name>A0A4Y5TP20_9CAUD</name>
<dbReference type="EMBL" id="MK994515">
    <property type="protein sequence ID" value="QDB71125.1"/>
    <property type="molecule type" value="Genomic_DNA"/>
</dbReference>
<dbReference type="Proteomes" id="UP000319063">
    <property type="component" value="Segment"/>
</dbReference>
<keyword evidence="1" id="KW-0240">DNA-directed RNA polymerase</keyword>
<keyword evidence="1" id="KW-0804">Transcription</keyword>
<evidence type="ECO:0000313" key="2">
    <source>
        <dbReference type="Proteomes" id="UP000319063"/>
    </source>
</evidence>